<evidence type="ECO:0000256" key="10">
    <source>
        <dbReference type="SAM" id="MobiDB-lite"/>
    </source>
</evidence>
<keyword evidence="13" id="KW-1185">Reference proteome</keyword>
<evidence type="ECO:0000256" key="11">
    <source>
        <dbReference type="SAM" id="Phobius"/>
    </source>
</evidence>
<evidence type="ECO:0000256" key="1">
    <source>
        <dbReference type="ARBA" id="ARBA00004162"/>
    </source>
</evidence>
<gene>
    <name evidence="12" type="ORF">RUMCAL_02345</name>
</gene>
<dbReference type="Proteomes" id="UP000016662">
    <property type="component" value="Unassembled WGS sequence"/>
</dbReference>
<dbReference type="SMART" id="SM01323">
    <property type="entry name" value="YajC"/>
    <property type="match status" value="1"/>
</dbReference>
<reference evidence="12 13" key="1">
    <citation type="submission" date="2013-07" db="EMBL/GenBank/DDBJ databases">
        <authorList>
            <person name="Weinstock G."/>
            <person name="Sodergren E."/>
            <person name="Wylie T."/>
            <person name="Fulton L."/>
            <person name="Fulton R."/>
            <person name="Fronick C."/>
            <person name="O'Laughlin M."/>
            <person name="Godfrey J."/>
            <person name="Miner T."/>
            <person name="Herter B."/>
            <person name="Appelbaum E."/>
            <person name="Cordes M."/>
            <person name="Lek S."/>
            <person name="Wollam A."/>
            <person name="Pepin K.H."/>
            <person name="Palsikar V.B."/>
            <person name="Mitreva M."/>
            <person name="Wilson R.K."/>
        </authorList>
    </citation>
    <scope>NUCLEOTIDE SEQUENCE [LARGE SCALE GENOMIC DNA]</scope>
    <source>
        <strain evidence="12 13">ATCC 27760</strain>
    </source>
</reference>
<keyword evidence="7 11" id="KW-1133">Transmembrane helix</keyword>
<dbReference type="PRINTS" id="PR01853">
    <property type="entry name" value="YAJCTRNLCASE"/>
</dbReference>
<dbReference type="AlphaFoldDB" id="U2K1W0"/>
<dbReference type="InterPro" id="IPR003849">
    <property type="entry name" value="Preprotein_translocase_YajC"/>
</dbReference>
<dbReference type="GO" id="GO:0015031">
    <property type="term" value="P:protein transport"/>
    <property type="evidence" value="ECO:0007669"/>
    <property type="project" value="UniProtKB-KW"/>
</dbReference>
<name>U2K1W0_9FIRM</name>
<evidence type="ECO:0000256" key="7">
    <source>
        <dbReference type="ARBA" id="ARBA00022989"/>
    </source>
</evidence>
<evidence type="ECO:0000256" key="4">
    <source>
        <dbReference type="ARBA" id="ARBA00022475"/>
    </source>
</evidence>
<evidence type="ECO:0000256" key="8">
    <source>
        <dbReference type="ARBA" id="ARBA00023010"/>
    </source>
</evidence>
<comment type="subcellular location">
    <subcellularLocation>
        <location evidence="1">Cell membrane</location>
        <topology evidence="1">Single-pass membrane protein</topology>
    </subcellularLocation>
</comment>
<dbReference type="NCBIfam" id="TIGR00739">
    <property type="entry name" value="yajC"/>
    <property type="match status" value="1"/>
</dbReference>
<keyword evidence="4" id="KW-1003">Cell membrane</keyword>
<evidence type="ECO:0000313" key="13">
    <source>
        <dbReference type="Proteomes" id="UP000016662"/>
    </source>
</evidence>
<comment type="caution">
    <text evidence="12">The sequence shown here is derived from an EMBL/GenBank/DDBJ whole genome shotgun (WGS) entry which is preliminary data.</text>
</comment>
<dbReference type="STRING" id="411473.RUMCAL_02345"/>
<dbReference type="HOGENOM" id="CLU_1433521_0_0_9"/>
<dbReference type="PANTHER" id="PTHR33909:SF1">
    <property type="entry name" value="SEC TRANSLOCON ACCESSORY COMPLEX SUBUNIT YAJC"/>
    <property type="match status" value="1"/>
</dbReference>
<protein>
    <submittedName>
        <fullName evidence="12">Preprotein translocase, YajC subunit</fullName>
    </submittedName>
</protein>
<dbReference type="EMBL" id="AWVF01000292">
    <property type="protein sequence ID" value="ERJ92506.1"/>
    <property type="molecule type" value="Genomic_DNA"/>
</dbReference>
<dbReference type="Pfam" id="PF02699">
    <property type="entry name" value="YajC"/>
    <property type="match status" value="1"/>
</dbReference>
<dbReference type="PATRIC" id="fig|411473.3.peg.1945"/>
<keyword evidence="6" id="KW-0653">Protein transport</keyword>
<evidence type="ECO:0000256" key="2">
    <source>
        <dbReference type="ARBA" id="ARBA00006742"/>
    </source>
</evidence>
<keyword evidence="3" id="KW-0813">Transport</keyword>
<evidence type="ECO:0000256" key="6">
    <source>
        <dbReference type="ARBA" id="ARBA00022927"/>
    </source>
</evidence>
<evidence type="ECO:0000256" key="3">
    <source>
        <dbReference type="ARBA" id="ARBA00022448"/>
    </source>
</evidence>
<dbReference type="eggNOG" id="COG1862">
    <property type="taxonomic scope" value="Bacteria"/>
</dbReference>
<comment type="similarity">
    <text evidence="2">Belongs to the YajC family.</text>
</comment>
<feature type="transmembrane region" description="Helical" evidence="11">
    <location>
        <begin position="64"/>
        <end position="85"/>
    </location>
</feature>
<accession>U2K1W0</accession>
<sequence>MRYYAEKREPLWQNHTATEKGLLNMSKNFARLGLAASTAALTGAVCSVTAFAESGSGKSASGSGFGTVGYLIFMVLLFAVMYFILIRPQKKKDKEAKAMQSSLQVGDEIVTIGGIVGLVVQVNEDNIVIETTGNRNKIRLKNWAVQENLTMTENAKRKQEAQIAAAKEKRAGKKKKKDSDDSDQGMLKD</sequence>
<feature type="transmembrane region" description="Helical" evidence="11">
    <location>
        <begin position="29"/>
        <end position="52"/>
    </location>
</feature>
<keyword evidence="8" id="KW-0811">Translocation</keyword>
<dbReference type="GO" id="GO:0005886">
    <property type="term" value="C:plasma membrane"/>
    <property type="evidence" value="ECO:0007669"/>
    <property type="project" value="UniProtKB-SubCell"/>
</dbReference>
<feature type="region of interest" description="Disordered" evidence="10">
    <location>
        <begin position="155"/>
        <end position="189"/>
    </location>
</feature>
<evidence type="ECO:0000313" key="12">
    <source>
        <dbReference type="EMBL" id="ERJ92506.1"/>
    </source>
</evidence>
<keyword evidence="5 11" id="KW-0812">Transmembrane</keyword>
<keyword evidence="9 11" id="KW-0472">Membrane</keyword>
<dbReference type="PANTHER" id="PTHR33909">
    <property type="entry name" value="SEC TRANSLOCON ACCESSORY COMPLEX SUBUNIT YAJC"/>
    <property type="match status" value="1"/>
</dbReference>
<organism evidence="12 13">
    <name type="scientific">Ruminococcus callidus ATCC 27760</name>
    <dbReference type="NCBI Taxonomy" id="411473"/>
    <lineage>
        <taxon>Bacteria</taxon>
        <taxon>Bacillati</taxon>
        <taxon>Bacillota</taxon>
        <taxon>Clostridia</taxon>
        <taxon>Eubacteriales</taxon>
        <taxon>Oscillospiraceae</taxon>
        <taxon>Ruminococcus</taxon>
    </lineage>
</organism>
<proteinExistence type="inferred from homology"/>
<evidence type="ECO:0000256" key="9">
    <source>
        <dbReference type="ARBA" id="ARBA00023136"/>
    </source>
</evidence>
<evidence type="ECO:0000256" key="5">
    <source>
        <dbReference type="ARBA" id="ARBA00022692"/>
    </source>
</evidence>